<dbReference type="Proteomes" id="UP000011713">
    <property type="component" value="Unassembled WGS sequence"/>
</dbReference>
<dbReference type="EMBL" id="JH598238">
    <property type="status" value="NOT_ANNOTATED_CDS"/>
    <property type="molecule type" value="Genomic_DNA"/>
</dbReference>
<evidence type="ECO:0000313" key="1">
    <source>
        <dbReference type="EnsemblProtists" id="HpaP805586"/>
    </source>
</evidence>
<dbReference type="VEuPathDB" id="FungiDB:HpaG805586"/>
<dbReference type="HOGENOM" id="CLU_2836699_0_0_1"/>
<dbReference type="InParanoid" id="M4BGR1"/>
<name>M4BGR1_HYAAE</name>
<sequence length="66" mass="7707">MYLLNLLNTNVVKYTTNSPKVMHIEKKFLIKTREKAQGFRMDAVMTQSRILNNALLPTVMNSRHRS</sequence>
<organism evidence="1 2">
    <name type="scientific">Hyaloperonospora arabidopsidis (strain Emoy2)</name>
    <name type="common">Downy mildew agent</name>
    <name type="synonym">Peronospora arabidopsidis</name>
    <dbReference type="NCBI Taxonomy" id="559515"/>
    <lineage>
        <taxon>Eukaryota</taxon>
        <taxon>Sar</taxon>
        <taxon>Stramenopiles</taxon>
        <taxon>Oomycota</taxon>
        <taxon>Peronosporomycetes</taxon>
        <taxon>Peronosporales</taxon>
        <taxon>Peronosporaceae</taxon>
        <taxon>Hyaloperonospora</taxon>
    </lineage>
</organism>
<evidence type="ECO:0000313" key="2">
    <source>
        <dbReference type="Proteomes" id="UP000011713"/>
    </source>
</evidence>
<proteinExistence type="predicted"/>
<dbReference type="EnsemblProtists" id="HpaT805586">
    <property type="protein sequence ID" value="HpaP805586"/>
    <property type="gene ID" value="HpaG805586"/>
</dbReference>
<protein>
    <submittedName>
        <fullName evidence="1">Uncharacterized protein</fullName>
    </submittedName>
</protein>
<reference evidence="2" key="1">
    <citation type="journal article" date="2010" name="Science">
        <title>Signatures of adaptation to obligate biotrophy in the Hyaloperonospora arabidopsidis genome.</title>
        <authorList>
            <person name="Baxter L."/>
            <person name="Tripathy S."/>
            <person name="Ishaque N."/>
            <person name="Boot N."/>
            <person name="Cabral A."/>
            <person name="Kemen E."/>
            <person name="Thines M."/>
            <person name="Ah-Fong A."/>
            <person name="Anderson R."/>
            <person name="Badejoko W."/>
            <person name="Bittner-Eddy P."/>
            <person name="Boore J.L."/>
            <person name="Chibucos M.C."/>
            <person name="Coates M."/>
            <person name="Dehal P."/>
            <person name="Delehaunty K."/>
            <person name="Dong S."/>
            <person name="Downton P."/>
            <person name="Dumas B."/>
            <person name="Fabro G."/>
            <person name="Fronick C."/>
            <person name="Fuerstenberg S.I."/>
            <person name="Fulton L."/>
            <person name="Gaulin E."/>
            <person name="Govers F."/>
            <person name="Hughes L."/>
            <person name="Humphray S."/>
            <person name="Jiang R.H."/>
            <person name="Judelson H."/>
            <person name="Kamoun S."/>
            <person name="Kyung K."/>
            <person name="Meijer H."/>
            <person name="Minx P."/>
            <person name="Morris P."/>
            <person name="Nelson J."/>
            <person name="Phuntumart V."/>
            <person name="Qutob D."/>
            <person name="Rehmany A."/>
            <person name="Rougon-Cardoso A."/>
            <person name="Ryden P."/>
            <person name="Torto-Alalibo T."/>
            <person name="Studholme D."/>
            <person name="Wang Y."/>
            <person name="Win J."/>
            <person name="Wood J."/>
            <person name="Clifton S.W."/>
            <person name="Rogers J."/>
            <person name="Van den Ackerveken G."/>
            <person name="Jones J.D."/>
            <person name="McDowell J.M."/>
            <person name="Beynon J."/>
            <person name="Tyler B.M."/>
        </authorList>
    </citation>
    <scope>NUCLEOTIDE SEQUENCE [LARGE SCALE GENOMIC DNA]</scope>
    <source>
        <strain evidence="2">Emoy2</strain>
    </source>
</reference>
<reference evidence="1" key="2">
    <citation type="submission" date="2015-06" db="UniProtKB">
        <authorList>
            <consortium name="EnsemblProtists"/>
        </authorList>
    </citation>
    <scope>IDENTIFICATION</scope>
    <source>
        <strain evidence="1">Emoy2</strain>
    </source>
</reference>
<dbReference type="AlphaFoldDB" id="M4BGR1"/>
<keyword evidence="2" id="KW-1185">Reference proteome</keyword>
<accession>M4BGR1</accession>